<reference evidence="7 8" key="1">
    <citation type="submission" date="2020-07" db="EMBL/GenBank/DDBJ databases">
        <authorList>
            <person name="Criscuolo A."/>
        </authorList>
    </citation>
    <scope>NUCLEOTIDE SEQUENCE [LARGE SCALE GENOMIC DNA]</scope>
    <source>
        <strain evidence="7">CIP111649</strain>
    </source>
</reference>
<gene>
    <name evidence="7" type="primary">thiN</name>
    <name evidence="7" type="ORF">JEODO184_01621</name>
</gene>
<dbReference type="SMART" id="SM00983">
    <property type="entry name" value="TPK_B1_binding"/>
    <property type="match status" value="1"/>
</dbReference>
<evidence type="ECO:0000313" key="8">
    <source>
        <dbReference type="Proteomes" id="UP000589351"/>
    </source>
</evidence>
<dbReference type="Pfam" id="PF04263">
    <property type="entry name" value="TPK_catalytic"/>
    <property type="match status" value="1"/>
</dbReference>
<dbReference type="PANTHER" id="PTHR41299">
    <property type="entry name" value="THIAMINE PYROPHOSPHOKINASE"/>
    <property type="match status" value="1"/>
</dbReference>
<dbReference type="InterPro" id="IPR036371">
    <property type="entry name" value="TPK_B1-bd_sf"/>
</dbReference>
<evidence type="ECO:0000256" key="1">
    <source>
        <dbReference type="ARBA" id="ARBA00022679"/>
    </source>
</evidence>
<proteinExistence type="predicted"/>
<dbReference type="SUPFAM" id="SSF63999">
    <property type="entry name" value="Thiamin pyrophosphokinase, catalytic domain"/>
    <property type="match status" value="1"/>
</dbReference>
<dbReference type="NCBIfam" id="TIGR01378">
    <property type="entry name" value="thi_PPkinase"/>
    <property type="match status" value="1"/>
</dbReference>
<evidence type="ECO:0000259" key="6">
    <source>
        <dbReference type="SMART" id="SM00983"/>
    </source>
</evidence>
<protein>
    <recommendedName>
        <fullName evidence="5">Thiamine diphosphokinase</fullName>
        <ecNumber evidence="5">2.7.6.2</ecNumber>
    </recommendedName>
</protein>
<keyword evidence="2" id="KW-0547">Nucleotide-binding</keyword>
<dbReference type="EC" id="2.7.6.2" evidence="5"/>
<dbReference type="AlphaFoldDB" id="A0A6V7RNR2"/>
<dbReference type="InterPro" id="IPR007373">
    <property type="entry name" value="Thiamin_PyroPKinase_B1-bd"/>
</dbReference>
<keyword evidence="8" id="KW-1185">Reference proteome</keyword>
<evidence type="ECO:0000256" key="5">
    <source>
        <dbReference type="NCBIfam" id="TIGR01378"/>
    </source>
</evidence>
<keyword evidence="3 7" id="KW-0418">Kinase</keyword>
<evidence type="ECO:0000313" key="7">
    <source>
        <dbReference type="EMBL" id="CAD2079211.1"/>
    </source>
</evidence>
<evidence type="ECO:0000256" key="3">
    <source>
        <dbReference type="ARBA" id="ARBA00022777"/>
    </source>
</evidence>
<dbReference type="GO" id="GO:0016301">
    <property type="term" value="F:kinase activity"/>
    <property type="evidence" value="ECO:0007669"/>
    <property type="project" value="UniProtKB-KW"/>
</dbReference>
<dbReference type="Pfam" id="PF04265">
    <property type="entry name" value="TPK_B1_binding"/>
    <property type="match status" value="1"/>
</dbReference>
<comment type="caution">
    <text evidence="7">The sequence shown here is derived from an EMBL/GenBank/DDBJ whole genome shotgun (WGS) entry which is preliminary data.</text>
</comment>
<dbReference type="InterPro" id="IPR006282">
    <property type="entry name" value="Thi_PPkinase"/>
</dbReference>
<evidence type="ECO:0000256" key="4">
    <source>
        <dbReference type="ARBA" id="ARBA00022840"/>
    </source>
</evidence>
<dbReference type="CDD" id="cd07995">
    <property type="entry name" value="TPK"/>
    <property type="match status" value="1"/>
</dbReference>
<dbReference type="InterPro" id="IPR036759">
    <property type="entry name" value="TPK_catalytic_sf"/>
</dbReference>
<dbReference type="GO" id="GO:0004788">
    <property type="term" value="F:thiamine diphosphokinase activity"/>
    <property type="evidence" value="ECO:0007669"/>
    <property type="project" value="UniProtKB-UniRule"/>
</dbReference>
<keyword evidence="1" id="KW-0808">Transferase</keyword>
<dbReference type="SUPFAM" id="SSF63862">
    <property type="entry name" value="Thiamin pyrophosphokinase, substrate-binding domain"/>
    <property type="match status" value="1"/>
</dbReference>
<evidence type="ECO:0000256" key="2">
    <source>
        <dbReference type="ARBA" id="ARBA00022741"/>
    </source>
</evidence>
<sequence>MTHINVLLRQVAVNEVIKGPWAGVDAGVLQLLEMNKQVTYAYGDFDSVNANELKKIRKTIDLDIVPSEKDYTDSELALLDLRDKGYKNIDVYGALGGRLDHELINIQLLNHPKLRDSSIHLRNDKNDICLLTSGHHELLASQKQYVSFIPLYDETLISLEGFKYDIKDRYINIGDSLTVSNEFTEKTARLTTNQNILMINSTD</sequence>
<dbReference type="InterPro" id="IPR007371">
    <property type="entry name" value="TPK_catalytic"/>
</dbReference>
<feature type="domain" description="Thiamin pyrophosphokinase thiamin-binding" evidence="6">
    <location>
        <begin position="134"/>
        <end position="198"/>
    </location>
</feature>
<dbReference type="RefSeq" id="WP_185126090.1">
    <property type="nucleotide sequence ID" value="NZ_CAJEWD010000008.1"/>
</dbReference>
<dbReference type="EMBL" id="CAJEWD010000008">
    <property type="protein sequence ID" value="CAD2079211.1"/>
    <property type="molecule type" value="Genomic_DNA"/>
</dbReference>
<organism evidence="7 8">
    <name type="scientific">Jeotgalicoccus meleagridis</name>
    <dbReference type="NCBI Taxonomy" id="2759181"/>
    <lineage>
        <taxon>Bacteria</taxon>
        <taxon>Bacillati</taxon>
        <taxon>Bacillota</taxon>
        <taxon>Bacilli</taxon>
        <taxon>Bacillales</taxon>
        <taxon>Staphylococcaceae</taxon>
        <taxon>Jeotgalicoccus</taxon>
    </lineage>
</organism>
<dbReference type="PANTHER" id="PTHR41299:SF1">
    <property type="entry name" value="THIAMINE PYROPHOSPHOKINASE"/>
    <property type="match status" value="1"/>
</dbReference>
<name>A0A6V7RNR2_9STAP</name>
<dbReference type="Proteomes" id="UP000589351">
    <property type="component" value="Unassembled WGS sequence"/>
</dbReference>
<keyword evidence="4" id="KW-0067">ATP-binding</keyword>
<dbReference type="GO" id="GO:0009229">
    <property type="term" value="P:thiamine diphosphate biosynthetic process"/>
    <property type="evidence" value="ECO:0007669"/>
    <property type="project" value="InterPro"/>
</dbReference>
<dbReference type="GO" id="GO:0030975">
    <property type="term" value="F:thiamine binding"/>
    <property type="evidence" value="ECO:0007669"/>
    <property type="project" value="InterPro"/>
</dbReference>
<dbReference type="InterPro" id="IPR053149">
    <property type="entry name" value="TPK"/>
</dbReference>
<dbReference type="GO" id="GO:0005524">
    <property type="term" value="F:ATP binding"/>
    <property type="evidence" value="ECO:0007669"/>
    <property type="project" value="UniProtKB-KW"/>
</dbReference>
<dbReference type="Gene3D" id="3.40.50.10240">
    <property type="entry name" value="Thiamin pyrophosphokinase, catalytic domain"/>
    <property type="match status" value="1"/>
</dbReference>
<accession>A0A6V7RNR2</accession>
<dbReference type="GO" id="GO:0006772">
    <property type="term" value="P:thiamine metabolic process"/>
    <property type="evidence" value="ECO:0007669"/>
    <property type="project" value="UniProtKB-UniRule"/>
</dbReference>